<dbReference type="GO" id="GO:1903037">
    <property type="term" value="P:regulation of leukocyte cell-cell adhesion"/>
    <property type="evidence" value="ECO:0007669"/>
    <property type="project" value="UniProtKB-ARBA"/>
</dbReference>
<evidence type="ECO:0000256" key="4">
    <source>
        <dbReference type="ARBA" id="ARBA00023157"/>
    </source>
</evidence>
<dbReference type="RefSeq" id="XP_017566268.1">
    <property type="nucleotide sequence ID" value="XM_017710779.2"/>
</dbReference>
<reference evidence="9" key="3">
    <citation type="submission" date="2025-09" db="UniProtKB">
        <authorList>
            <consortium name="Ensembl"/>
        </authorList>
    </citation>
    <scope>IDENTIFICATION</scope>
</reference>
<evidence type="ECO:0000256" key="6">
    <source>
        <dbReference type="ARBA" id="ARBA00023319"/>
    </source>
</evidence>
<dbReference type="GeneTree" id="ENSGT00940000157300"/>
<dbReference type="PANTHER" id="PTHR24100">
    <property type="entry name" value="BUTYROPHILIN"/>
    <property type="match status" value="1"/>
</dbReference>
<dbReference type="SMART" id="SM00406">
    <property type="entry name" value="IGv"/>
    <property type="match status" value="1"/>
</dbReference>
<protein>
    <recommendedName>
        <fullName evidence="8">Ig-like domain-containing protein</fullName>
    </recommendedName>
</protein>
<organism evidence="9 10">
    <name type="scientific">Pygocentrus nattereri</name>
    <name type="common">Red-bellied piranha</name>
    <dbReference type="NCBI Taxonomy" id="42514"/>
    <lineage>
        <taxon>Eukaryota</taxon>
        <taxon>Metazoa</taxon>
        <taxon>Chordata</taxon>
        <taxon>Craniata</taxon>
        <taxon>Vertebrata</taxon>
        <taxon>Euteleostomi</taxon>
        <taxon>Actinopterygii</taxon>
        <taxon>Neopterygii</taxon>
        <taxon>Teleostei</taxon>
        <taxon>Ostariophysi</taxon>
        <taxon>Characiformes</taxon>
        <taxon>Characoidei</taxon>
        <taxon>Pygocentrus</taxon>
    </lineage>
</organism>
<evidence type="ECO:0000256" key="5">
    <source>
        <dbReference type="ARBA" id="ARBA00023180"/>
    </source>
</evidence>
<reference evidence="9 10" key="1">
    <citation type="submission" date="2020-10" db="EMBL/GenBank/DDBJ databases">
        <title>Pygocentrus nattereri (red-bellied piranha) genome, fPygNat1, primary haplotype.</title>
        <authorList>
            <person name="Myers G."/>
            <person name="Meyer A."/>
            <person name="Karagic N."/>
            <person name="Pippel M."/>
            <person name="Winkler S."/>
            <person name="Tracey A."/>
            <person name="Wood J."/>
            <person name="Formenti G."/>
            <person name="Howe K."/>
            <person name="Fedrigo O."/>
            <person name="Jarvis E.D."/>
        </authorList>
    </citation>
    <scope>NUCLEOTIDE SEQUENCE [LARGE SCALE GENOMIC DNA]</scope>
</reference>
<dbReference type="GeneID" id="108435159"/>
<accession>A0A3B4E4U8</accession>
<keyword evidence="10" id="KW-1185">Reference proteome</keyword>
<reference evidence="9" key="2">
    <citation type="submission" date="2025-08" db="UniProtKB">
        <authorList>
            <consortium name="Ensembl"/>
        </authorList>
    </citation>
    <scope>IDENTIFICATION</scope>
</reference>
<gene>
    <name evidence="9" type="primary">VTCN1</name>
</gene>
<dbReference type="Pfam" id="PF07686">
    <property type="entry name" value="V-set"/>
    <property type="match status" value="1"/>
</dbReference>
<dbReference type="InterPro" id="IPR013783">
    <property type="entry name" value="Ig-like_fold"/>
</dbReference>
<evidence type="ECO:0000256" key="3">
    <source>
        <dbReference type="ARBA" id="ARBA00023136"/>
    </source>
</evidence>
<evidence type="ECO:0000256" key="7">
    <source>
        <dbReference type="SAM" id="Phobius"/>
    </source>
</evidence>
<keyword evidence="7" id="KW-0812">Transmembrane</keyword>
<dbReference type="Proteomes" id="UP001501920">
    <property type="component" value="Chromosome 6"/>
</dbReference>
<dbReference type="FunFam" id="2.60.40.10:FF:000142">
    <property type="entry name" value="V-set domain-containing T-cell activation inhibitor 1"/>
    <property type="match status" value="1"/>
</dbReference>
<dbReference type="InterPro" id="IPR003599">
    <property type="entry name" value="Ig_sub"/>
</dbReference>
<dbReference type="Ensembl" id="ENSPNAT00000020770.2">
    <property type="protein sequence ID" value="ENSPNAP00000031637.1"/>
    <property type="gene ID" value="ENSPNAG00000005792.2"/>
</dbReference>
<dbReference type="GO" id="GO:0050852">
    <property type="term" value="P:T cell receptor signaling pathway"/>
    <property type="evidence" value="ECO:0007669"/>
    <property type="project" value="TreeGrafter"/>
</dbReference>
<dbReference type="GO" id="GO:0009897">
    <property type="term" value="C:external side of plasma membrane"/>
    <property type="evidence" value="ECO:0007669"/>
    <property type="project" value="TreeGrafter"/>
</dbReference>
<dbReference type="GO" id="GO:0005102">
    <property type="term" value="F:signaling receptor binding"/>
    <property type="evidence" value="ECO:0007669"/>
    <property type="project" value="TreeGrafter"/>
</dbReference>
<keyword evidence="3 7" id="KW-0472">Membrane</keyword>
<dbReference type="InterPro" id="IPR036179">
    <property type="entry name" value="Ig-like_dom_sf"/>
</dbReference>
<dbReference type="PANTHER" id="PTHR24100:SF0">
    <property type="entry name" value="V-SET DOMAIN-CONTAINING T-CELL ACTIVATION INHIBITOR 1"/>
    <property type="match status" value="1"/>
</dbReference>
<dbReference type="SMART" id="SM00409">
    <property type="entry name" value="IG"/>
    <property type="match status" value="1"/>
</dbReference>
<dbReference type="Gene3D" id="2.60.40.10">
    <property type="entry name" value="Immunoglobulins"/>
    <property type="match status" value="2"/>
</dbReference>
<name>A0A3B4E4U8_PYGNA</name>
<keyword evidence="7" id="KW-1133">Transmembrane helix</keyword>
<proteinExistence type="predicted"/>
<keyword evidence="6" id="KW-0393">Immunoglobulin domain</keyword>
<comment type="subcellular location">
    <subcellularLocation>
        <location evidence="1">Membrane</location>
    </subcellularLocation>
</comment>
<dbReference type="GO" id="GO:0001817">
    <property type="term" value="P:regulation of cytokine production"/>
    <property type="evidence" value="ECO:0007669"/>
    <property type="project" value="TreeGrafter"/>
</dbReference>
<keyword evidence="2" id="KW-0732">Signal</keyword>
<dbReference type="OrthoDB" id="8901134at2759"/>
<dbReference type="STRING" id="42514.ENSPNAP00000031637"/>
<feature type="transmembrane region" description="Helical" evidence="7">
    <location>
        <begin position="7"/>
        <end position="31"/>
    </location>
</feature>
<evidence type="ECO:0000313" key="10">
    <source>
        <dbReference type="Proteomes" id="UP001501920"/>
    </source>
</evidence>
<dbReference type="GO" id="GO:0050863">
    <property type="term" value="P:regulation of T cell activation"/>
    <property type="evidence" value="ECO:0007669"/>
    <property type="project" value="UniProtKB-ARBA"/>
</dbReference>
<evidence type="ECO:0000256" key="2">
    <source>
        <dbReference type="ARBA" id="ARBA00022729"/>
    </source>
</evidence>
<sequence length="271" mass="29605">MASIGQIIFWSMIVLIFVCAGLIILLLAIAFSASQGTVETSAPFPVGNLREDVVLECKFLTKSGTDRSSDVFITWEKEGLTGLVYQYRNNAAQLQDQNTQFKDRAQLFTDAIAGGNASLLLRSVKMTDDGVYYCNVGAPGVWGRVRIDLRVSVYSAPTITKSNSGLRAEAPRWQATPNVTWVDQNGKQLNSSTQFNSSSTGIVQVVSNLPGPLTAAEIYTCFIENFLIKSVSEVTGEGDLKNSYFVTSSSQKMLPLPLFGTTPLLLYMLAW</sequence>
<dbReference type="InterPro" id="IPR013106">
    <property type="entry name" value="Ig_V-set"/>
</dbReference>
<dbReference type="CTD" id="79679"/>
<dbReference type="AlphaFoldDB" id="A0A3B4E4U8"/>
<dbReference type="InterPro" id="IPR050504">
    <property type="entry name" value="IgSF_BTN/MOG"/>
</dbReference>
<feature type="domain" description="Ig-like" evidence="8">
    <location>
        <begin position="51"/>
        <end position="136"/>
    </location>
</feature>
<keyword evidence="5" id="KW-0325">Glycoprotein</keyword>
<keyword evidence="4" id="KW-1015">Disulfide bond</keyword>
<evidence type="ECO:0000313" key="9">
    <source>
        <dbReference type="Ensembl" id="ENSPNAP00000031637.1"/>
    </source>
</evidence>
<dbReference type="InterPro" id="IPR007110">
    <property type="entry name" value="Ig-like_dom"/>
</dbReference>
<evidence type="ECO:0000256" key="1">
    <source>
        <dbReference type="ARBA" id="ARBA00004370"/>
    </source>
</evidence>
<dbReference type="OMA" id="CYIVTSK"/>
<dbReference type="PROSITE" id="PS50835">
    <property type="entry name" value="IG_LIKE"/>
    <property type="match status" value="1"/>
</dbReference>
<evidence type="ECO:0000259" key="8">
    <source>
        <dbReference type="PROSITE" id="PS50835"/>
    </source>
</evidence>
<dbReference type="SUPFAM" id="SSF48726">
    <property type="entry name" value="Immunoglobulin"/>
    <property type="match status" value="2"/>
</dbReference>